<sequence>MCCVIGPFRFSSQNTNGRVIDLAANATLISNPLPLIGT</sequence>
<accession>B7FG48</accession>
<reference evidence="1" key="1">
    <citation type="submission" date="2008-12" db="EMBL/GenBank/DDBJ databases">
        <title>Medicago truncatula full length cdna cloning project.</title>
        <authorList>
            <person name="Moskal W."/>
            <person name="Chan A."/>
            <person name="Cheung F."/>
            <person name="Xiao Y."/>
            <person name="Town C.D."/>
        </authorList>
    </citation>
    <scope>NUCLEOTIDE SEQUENCE</scope>
</reference>
<organism evidence="1">
    <name type="scientific">Medicago truncatula</name>
    <name type="common">Barrel medic</name>
    <name type="synonym">Medicago tribuloides</name>
    <dbReference type="NCBI Taxonomy" id="3880"/>
    <lineage>
        <taxon>Eukaryota</taxon>
        <taxon>Viridiplantae</taxon>
        <taxon>Streptophyta</taxon>
        <taxon>Embryophyta</taxon>
        <taxon>Tracheophyta</taxon>
        <taxon>Spermatophyta</taxon>
        <taxon>Magnoliopsida</taxon>
        <taxon>eudicotyledons</taxon>
        <taxon>Gunneridae</taxon>
        <taxon>Pentapetalae</taxon>
        <taxon>rosids</taxon>
        <taxon>fabids</taxon>
        <taxon>Fabales</taxon>
        <taxon>Fabaceae</taxon>
        <taxon>Papilionoideae</taxon>
        <taxon>50 kb inversion clade</taxon>
        <taxon>NPAAA clade</taxon>
        <taxon>Hologalegina</taxon>
        <taxon>IRL clade</taxon>
        <taxon>Trifolieae</taxon>
        <taxon>Medicago</taxon>
    </lineage>
</organism>
<name>B7FG48_MEDTR</name>
<feature type="non-terminal residue" evidence="1">
    <location>
        <position position="38"/>
    </location>
</feature>
<evidence type="ECO:0000313" key="1">
    <source>
        <dbReference type="EMBL" id="ACJ83664.1"/>
    </source>
</evidence>
<dbReference type="EMBL" id="BT050998">
    <property type="protein sequence ID" value="ACJ83664.1"/>
    <property type="molecule type" value="mRNA"/>
</dbReference>
<proteinExistence type="evidence at transcript level"/>
<dbReference type="AlphaFoldDB" id="B7FG48"/>
<protein>
    <submittedName>
        <fullName evidence="1">Uncharacterized protein</fullName>
    </submittedName>
</protein>